<evidence type="ECO:0000313" key="3">
    <source>
        <dbReference type="EMBL" id="GIJ66886.1"/>
    </source>
</evidence>
<feature type="transmembrane region" description="Helical" evidence="2">
    <location>
        <begin position="6"/>
        <end position="36"/>
    </location>
</feature>
<evidence type="ECO:0000256" key="2">
    <source>
        <dbReference type="SAM" id="Phobius"/>
    </source>
</evidence>
<name>A0A8J3ZNG2_9ACTN</name>
<dbReference type="EMBL" id="BOPH01000021">
    <property type="protein sequence ID" value="GIJ66886.1"/>
    <property type="molecule type" value="Genomic_DNA"/>
</dbReference>
<accession>A0A8J3ZNG2</accession>
<gene>
    <name evidence="3" type="ORF">Voc01_018030</name>
</gene>
<proteinExistence type="predicted"/>
<reference evidence="3" key="1">
    <citation type="submission" date="2021-01" db="EMBL/GenBank/DDBJ databases">
        <title>Whole genome shotgun sequence of Virgisporangium ochraceum NBRC 16418.</title>
        <authorList>
            <person name="Komaki H."/>
            <person name="Tamura T."/>
        </authorList>
    </citation>
    <scope>NUCLEOTIDE SEQUENCE</scope>
    <source>
        <strain evidence="3">NBRC 16418</strain>
    </source>
</reference>
<keyword evidence="2" id="KW-0472">Membrane</keyword>
<evidence type="ECO:0000256" key="1">
    <source>
        <dbReference type="SAM" id="MobiDB-lite"/>
    </source>
</evidence>
<protein>
    <submittedName>
        <fullName evidence="3">Uncharacterized protein</fullName>
    </submittedName>
</protein>
<keyword evidence="4" id="KW-1185">Reference proteome</keyword>
<dbReference type="AlphaFoldDB" id="A0A8J3ZNG2"/>
<keyword evidence="2" id="KW-0812">Transmembrane</keyword>
<evidence type="ECO:0000313" key="4">
    <source>
        <dbReference type="Proteomes" id="UP000635606"/>
    </source>
</evidence>
<feature type="compositionally biased region" description="Basic and acidic residues" evidence="1">
    <location>
        <begin position="90"/>
        <end position="103"/>
    </location>
</feature>
<organism evidence="3 4">
    <name type="scientific">Virgisporangium ochraceum</name>
    <dbReference type="NCBI Taxonomy" id="65505"/>
    <lineage>
        <taxon>Bacteria</taxon>
        <taxon>Bacillati</taxon>
        <taxon>Actinomycetota</taxon>
        <taxon>Actinomycetes</taxon>
        <taxon>Micromonosporales</taxon>
        <taxon>Micromonosporaceae</taxon>
        <taxon>Virgisporangium</taxon>
    </lineage>
</organism>
<sequence>MSPEMVILVVAFVVVAVVGVELLTAVLPLVIVLLFVPPGERAGLAEVLAAADSTPRLRLWSAANTAVLARRRALSAVGPRGPTAATASGDDGRRRVERDANRR</sequence>
<feature type="region of interest" description="Disordered" evidence="1">
    <location>
        <begin position="76"/>
        <end position="103"/>
    </location>
</feature>
<comment type="caution">
    <text evidence="3">The sequence shown here is derived from an EMBL/GenBank/DDBJ whole genome shotgun (WGS) entry which is preliminary data.</text>
</comment>
<dbReference type="Proteomes" id="UP000635606">
    <property type="component" value="Unassembled WGS sequence"/>
</dbReference>
<dbReference type="RefSeq" id="WP_203926850.1">
    <property type="nucleotide sequence ID" value="NZ_BOPH01000021.1"/>
</dbReference>
<keyword evidence="2" id="KW-1133">Transmembrane helix</keyword>